<organism evidence="1 2">
    <name type="scientific">Zasmidium cellare</name>
    <name type="common">Wine cellar mold</name>
    <name type="synonym">Racodium cellare</name>
    <dbReference type="NCBI Taxonomy" id="395010"/>
    <lineage>
        <taxon>Eukaryota</taxon>
        <taxon>Fungi</taxon>
        <taxon>Dikarya</taxon>
        <taxon>Ascomycota</taxon>
        <taxon>Pezizomycotina</taxon>
        <taxon>Dothideomycetes</taxon>
        <taxon>Dothideomycetidae</taxon>
        <taxon>Mycosphaerellales</taxon>
        <taxon>Mycosphaerellaceae</taxon>
        <taxon>Zasmidium</taxon>
    </lineage>
</organism>
<dbReference type="CDD" id="cd05325">
    <property type="entry name" value="carb_red_sniffer_like_SDR_c"/>
    <property type="match status" value="1"/>
</dbReference>
<keyword evidence="2" id="KW-1185">Reference proteome</keyword>
<evidence type="ECO:0008006" key="3">
    <source>
        <dbReference type="Google" id="ProtNLM"/>
    </source>
</evidence>
<reference evidence="1 2" key="1">
    <citation type="journal article" date="2023" name="G3 (Bethesda)">
        <title>A chromosome-level genome assembly of Zasmidium syzygii isolated from banana leaves.</title>
        <authorList>
            <person name="van Westerhoven A.C."/>
            <person name="Mehrabi R."/>
            <person name="Talebi R."/>
            <person name="Steentjes M.B.F."/>
            <person name="Corcolon B."/>
            <person name="Chong P.A."/>
            <person name="Kema G.H.J."/>
            <person name="Seidl M.F."/>
        </authorList>
    </citation>
    <scope>NUCLEOTIDE SEQUENCE [LARGE SCALE GENOMIC DNA]</scope>
    <source>
        <strain evidence="1 2">P124</strain>
    </source>
</reference>
<dbReference type="InterPro" id="IPR052184">
    <property type="entry name" value="SDR_enzymes"/>
</dbReference>
<evidence type="ECO:0000313" key="1">
    <source>
        <dbReference type="EMBL" id="KAK4506527.1"/>
    </source>
</evidence>
<sequence>MPTAGKCVEEDMMNSATDFFFPVLTGCNSGIGYEMAKIAVKDGYKVFALDIVFGDKLKSLQNDGCNIGQLDVTSPESIAKTKEWIGHEPVDLLFNIAGEPSKPYTYRNSSHVQPGIMPDPKREDSIETVNLATIQKSFAINAYGPFLLTQALLPNVLAAKSNPKRIAVISSRVGSIADNTSGGAYAYRASKTAVNSLFKTLAMELKGQGVAVTILHPGFTNTNLSPDLKNIPGVVEPEVAAKGLWKIVKEKGLEDTGKFWHREGTELPW</sequence>
<dbReference type="InterPro" id="IPR002347">
    <property type="entry name" value="SDR_fam"/>
</dbReference>
<dbReference type="PANTHER" id="PTHR45458:SF1">
    <property type="entry name" value="SHORT CHAIN DEHYDROGENASE"/>
    <property type="match status" value="1"/>
</dbReference>
<dbReference type="SUPFAM" id="SSF51735">
    <property type="entry name" value="NAD(P)-binding Rossmann-fold domains"/>
    <property type="match status" value="1"/>
</dbReference>
<dbReference type="PRINTS" id="PR00081">
    <property type="entry name" value="GDHRDH"/>
</dbReference>
<gene>
    <name evidence="1" type="ORF">PRZ48_000259</name>
</gene>
<dbReference type="Proteomes" id="UP001305779">
    <property type="component" value="Unassembled WGS sequence"/>
</dbReference>
<proteinExistence type="predicted"/>
<accession>A0ABR0EYD6</accession>
<dbReference type="Gene3D" id="3.40.50.720">
    <property type="entry name" value="NAD(P)-binding Rossmann-like Domain"/>
    <property type="match status" value="1"/>
</dbReference>
<evidence type="ECO:0000313" key="2">
    <source>
        <dbReference type="Proteomes" id="UP001305779"/>
    </source>
</evidence>
<dbReference type="EMBL" id="JAXOVC010000001">
    <property type="protein sequence ID" value="KAK4506527.1"/>
    <property type="molecule type" value="Genomic_DNA"/>
</dbReference>
<dbReference type="InterPro" id="IPR036291">
    <property type="entry name" value="NAD(P)-bd_dom_sf"/>
</dbReference>
<comment type="caution">
    <text evidence="1">The sequence shown here is derived from an EMBL/GenBank/DDBJ whole genome shotgun (WGS) entry which is preliminary data.</text>
</comment>
<dbReference type="PANTHER" id="PTHR45458">
    <property type="entry name" value="SHORT-CHAIN DEHYDROGENASE/REDUCTASE SDR"/>
    <property type="match status" value="1"/>
</dbReference>
<name>A0ABR0EYD6_ZASCE</name>
<protein>
    <recommendedName>
        <fullName evidence="3">NAD(P)-binding protein</fullName>
    </recommendedName>
</protein>
<dbReference type="Pfam" id="PF00106">
    <property type="entry name" value="adh_short"/>
    <property type="match status" value="1"/>
</dbReference>